<keyword evidence="1" id="KW-0732">Signal</keyword>
<dbReference type="Proteomes" id="UP001150924">
    <property type="component" value="Unassembled WGS sequence"/>
</dbReference>
<organism evidence="2 3">
    <name type="scientific">Nannocystis pusilla</name>
    <dbReference type="NCBI Taxonomy" id="889268"/>
    <lineage>
        <taxon>Bacteria</taxon>
        <taxon>Pseudomonadati</taxon>
        <taxon>Myxococcota</taxon>
        <taxon>Polyangia</taxon>
        <taxon>Nannocystales</taxon>
        <taxon>Nannocystaceae</taxon>
        <taxon>Nannocystis</taxon>
    </lineage>
</organism>
<dbReference type="InterPro" id="IPR036465">
    <property type="entry name" value="vWFA_dom_sf"/>
</dbReference>
<dbReference type="EMBL" id="JAPNKE010000002">
    <property type="protein sequence ID" value="MCY1011929.1"/>
    <property type="molecule type" value="Genomic_DNA"/>
</dbReference>
<dbReference type="Gene3D" id="3.40.50.410">
    <property type="entry name" value="von Willebrand factor, type A domain"/>
    <property type="match status" value="1"/>
</dbReference>
<evidence type="ECO:0000256" key="1">
    <source>
        <dbReference type="SAM" id="SignalP"/>
    </source>
</evidence>
<keyword evidence="3" id="KW-1185">Reference proteome</keyword>
<evidence type="ECO:0008006" key="4">
    <source>
        <dbReference type="Google" id="ProtNLM"/>
    </source>
</evidence>
<feature type="chain" id="PRO_5040843525" description="VWFA domain-containing protein" evidence="1">
    <location>
        <begin position="27"/>
        <end position="712"/>
    </location>
</feature>
<feature type="signal peptide" evidence="1">
    <location>
        <begin position="1"/>
        <end position="26"/>
    </location>
</feature>
<dbReference type="RefSeq" id="WP_267775248.1">
    <property type="nucleotide sequence ID" value="NZ_JAPNKE010000002.1"/>
</dbReference>
<evidence type="ECO:0000313" key="3">
    <source>
        <dbReference type="Proteomes" id="UP001150924"/>
    </source>
</evidence>
<dbReference type="SUPFAM" id="SSF53300">
    <property type="entry name" value="vWA-like"/>
    <property type="match status" value="1"/>
</dbReference>
<dbReference type="AlphaFoldDB" id="A0A9X3EX14"/>
<comment type="caution">
    <text evidence="2">The sequence shown here is derived from an EMBL/GenBank/DDBJ whole genome shotgun (WGS) entry which is preliminary data.</text>
</comment>
<proteinExistence type="predicted"/>
<gene>
    <name evidence="2" type="ORF">OV079_41585</name>
</gene>
<sequence>MSAASRTLAVAAALVLGPLVAGPARADNLHIDVQSNPERNFTPVQELAYEAIVAGVDGYKVDLRLRVTLHNASKRRQDAVLSLALPRDAELLGLAVARDGTWSPGRPAGVAVEPAHRASGTVFARALAPAVAGDLPAAEVVVFNLEPEVTIQLELQLKVPPRLRADRWELELPSRGDDRWGLAPERRVVVQGARPGDIPRFWLDDRPSDGAGVLLSRPEDRSVVSWPHKHVSKDRGILDGHLEILPDPTPPGVKASGGRFRAYLRLGAAPPPRPDHVVVVLDRSRSTAPDLHRDAFAALTGLFDELPPTLTFDAISFARTARPLLEGGEFPSVRDRGARDRVAAALDAGAREQGTDLAAALALAGRRIAARDAHRPLVVVITDGMLPAGIGAQQIGHVFSDSLTKATRPELLFIVDEPMMLRGGITPQHPITSVATALGARISLESLAQHARRSGGEPPEGLTEALLAAPAVLSDLELQLPRRAALDEPAPGGLVAGNVLVVRGHYTGAPPSVGVRGKLAGVRTSRTLRAVASKPPPAALVASFGVSDLDRAAADGFTRPPWFGLNQQRVARLGITWAGRGNGDERGFLDEKIFRNYLGIRVFPRARACFNKALTRDQQLGGKVVFELEVGKGEVMLAKVDAAGLNHREPGFEACLLEAAWALEIPAGRLDDQIYRLRYPVVFNPPAGGRPAMEDDPLGPGTVELILGLPNR</sequence>
<accession>A0A9X3EX14</accession>
<evidence type="ECO:0000313" key="2">
    <source>
        <dbReference type="EMBL" id="MCY1011929.1"/>
    </source>
</evidence>
<protein>
    <recommendedName>
        <fullName evidence="4">VWFA domain-containing protein</fullName>
    </recommendedName>
</protein>
<name>A0A9X3EX14_9BACT</name>
<reference evidence="2" key="1">
    <citation type="submission" date="2022-11" db="EMBL/GenBank/DDBJ databases">
        <title>Minimal conservation of predation-associated metabolite biosynthetic gene clusters underscores biosynthetic potential of Myxococcota including descriptions for ten novel species: Archangium lansinium sp. nov., Myxococcus landrumus sp. nov., Nannocystis bai.</title>
        <authorList>
            <person name="Ahearne A."/>
            <person name="Stevens C."/>
            <person name="Phillips K."/>
        </authorList>
    </citation>
    <scope>NUCLEOTIDE SEQUENCE</scope>
    <source>
        <strain evidence="2">Na p29</strain>
    </source>
</reference>